<reference evidence="2 3" key="1">
    <citation type="journal article" date="2015" name="Stand. Genomic Sci.">
        <title>Genomic Encyclopedia of Bacterial and Archaeal Type Strains, Phase III: the genomes of soil and plant-associated and newly described type strains.</title>
        <authorList>
            <person name="Whitman W.B."/>
            <person name="Woyke T."/>
            <person name="Klenk H.P."/>
            <person name="Zhou Y."/>
            <person name="Lilburn T.G."/>
            <person name="Beck B.J."/>
            <person name="De Vos P."/>
            <person name="Vandamme P."/>
            <person name="Eisen J.A."/>
            <person name="Garrity G."/>
            <person name="Hugenholtz P."/>
            <person name="Kyrpides N.C."/>
        </authorList>
    </citation>
    <scope>NUCLEOTIDE SEQUENCE [LARGE SCALE GENOMIC DNA]</scope>
    <source>
        <strain evidence="2 3">VKM Ac-2541</strain>
    </source>
</reference>
<dbReference type="Proteomes" id="UP000295573">
    <property type="component" value="Unassembled WGS sequence"/>
</dbReference>
<protein>
    <submittedName>
        <fullName evidence="2">Uncharacterized protein</fullName>
    </submittedName>
</protein>
<keyword evidence="3" id="KW-1185">Reference proteome</keyword>
<name>A0A4R2IDP8_9ACTN</name>
<dbReference type="RefSeq" id="WP_132155770.1">
    <property type="nucleotide sequence ID" value="NZ_SLWR01000014.1"/>
</dbReference>
<dbReference type="AlphaFoldDB" id="A0A4R2IDP8"/>
<accession>A0A4R2IDP8</accession>
<keyword evidence="1" id="KW-1133">Transmembrane helix</keyword>
<organism evidence="2 3">
    <name type="scientific">Kribbella antiqua</name>
    <dbReference type="NCBI Taxonomy" id="2512217"/>
    <lineage>
        <taxon>Bacteria</taxon>
        <taxon>Bacillati</taxon>
        <taxon>Actinomycetota</taxon>
        <taxon>Actinomycetes</taxon>
        <taxon>Propionibacteriales</taxon>
        <taxon>Kribbellaceae</taxon>
        <taxon>Kribbella</taxon>
    </lineage>
</organism>
<evidence type="ECO:0000313" key="3">
    <source>
        <dbReference type="Proteomes" id="UP000295573"/>
    </source>
</evidence>
<comment type="caution">
    <text evidence="2">The sequence shown here is derived from an EMBL/GenBank/DDBJ whole genome shotgun (WGS) entry which is preliminary data.</text>
</comment>
<gene>
    <name evidence="2" type="ORF">EV646_114119</name>
</gene>
<feature type="transmembrane region" description="Helical" evidence="1">
    <location>
        <begin position="21"/>
        <end position="51"/>
    </location>
</feature>
<dbReference type="EMBL" id="SLWR01000014">
    <property type="protein sequence ID" value="TCO42296.1"/>
    <property type="molecule type" value="Genomic_DNA"/>
</dbReference>
<evidence type="ECO:0000313" key="2">
    <source>
        <dbReference type="EMBL" id="TCO42296.1"/>
    </source>
</evidence>
<keyword evidence="1" id="KW-0812">Transmembrane</keyword>
<evidence type="ECO:0000256" key="1">
    <source>
        <dbReference type="SAM" id="Phobius"/>
    </source>
</evidence>
<sequence length="60" mass="6545">MSTRRQVLARRLGICRPRLSAVLLVVGAFAASVATAWTVVLPLLTMLLIFLRLTASPKPQ</sequence>
<proteinExistence type="predicted"/>
<keyword evidence="1" id="KW-0472">Membrane</keyword>